<sequence length="181" mass="19300">MEASRFGFQTAPAFKFDPTDADLVAHYLLPRAVGVRDPPFAHAIIDDDPASLPPADLFAKHGHGGSHHAFFLQTTDDAPESRERGVKGGAGGRWRGQKASVETVTLVHPGGGELDIQYRRSELTYEGDAGEGEDAGAAANTTGWVMHEYQIVSPPLLATVLSRISKAREDQQPATAAAAQN</sequence>
<dbReference type="AlphaFoldDB" id="A0A8I6YGU3"/>
<dbReference type="OrthoDB" id="694530at2759"/>
<dbReference type="OMA" id="SHHAFFL"/>
<reference evidence="9" key="1">
    <citation type="journal article" date="2012" name="Nature">
        <title>A physical, genetic and functional sequence assembly of the barley genome.</title>
        <authorList>
            <consortium name="The International Barley Genome Sequencing Consortium"/>
            <person name="Mayer K.F."/>
            <person name="Waugh R."/>
            <person name="Brown J.W."/>
            <person name="Schulman A."/>
            <person name="Langridge P."/>
            <person name="Platzer M."/>
            <person name="Fincher G.B."/>
            <person name="Muehlbauer G.J."/>
            <person name="Sato K."/>
            <person name="Close T.J."/>
            <person name="Wise R.P."/>
            <person name="Stein N."/>
        </authorList>
    </citation>
    <scope>NUCLEOTIDE SEQUENCE [LARGE SCALE GENOMIC DNA]</scope>
    <source>
        <strain evidence="9">cv. Morex</strain>
    </source>
</reference>
<dbReference type="Gramene" id="HORVU.MOREX.r2.6HG0522890.1">
    <property type="protein sequence ID" value="HORVU.MOREX.r2.6HG0522890.1.CDS.1"/>
    <property type="gene ID" value="HORVU.MOREX.r2.6HG0522890"/>
</dbReference>
<proteinExistence type="predicted"/>
<evidence type="ECO:0000313" key="8">
    <source>
        <dbReference type="EnsemblPlants" id="HORVU.MOREX.r3.6HG0629840.1.CDS1"/>
    </source>
</evidence>
<dbReference type="Gene3D" id="2.170.150.80">
    <property type="entry name" value="NAC domain"/>
    <property type="match status" value="1"/>
</dbReference>
<dbReference type="InterPro" id="IPR003441">
    <property type="entry name" value="NAC-dom"/>
</dbReference>
<dbReference type="InterPro" id="IPR036093">
    <property type="entry name" value="NAC_dom_sf"/>
</dbReference>
<evidence type="ECO:0000256" key="2">
    <source>
        <dbReference type="ARBA" id="ARBA00023015"/>
    </source>
</evidence>
<comment type="subcellular location">
    <subcellularLocation>
        <location evidence="1">Nucleus</location>
    </subcellularLocation>
</comment>
<evidence type="ECO:0000259" key="7">
    <source>
        <dbReference type="PROSITE" id="PS51005"/>
    </source>
</evidence>
<keyword evidence="2" id="KW-0805">Transcription regulation</keyword>
<keyword evidence="5" id="KW-0539">Nucleus</keyword>
<dbReference type="GO" id="GO:0005634">
    <property type="term" value="C:nucleus"/>
    <property type="evidence" value="ECO:0007669"/>
    <property type="project" value="UniProtKB-SubCell"/>
</dbReference>
<dbReference type="PROSITE" id="PS51005">
    <property type="entry name" value="NAC"/>
    <property type="match status" value="1"/>
</dbReference>
<dbReference type="Pfam" id="PF02365">
    <property type="entry name" value="NAM"/>
    <property type="match status" value="1"/>
</dbReference>
<dbReference type="RefSeq" id="XP_044952407.1">
    <property type="nucleotide sequence ID" value="XM_045096472.1"/>
</dbReference>
<dbReference type="PANTHER" id="PTHR31719">
    <property type="entry name" value="NAC TRANSCRIPTION FACTOR 56"/>
    <property type="match status" value="1"/>
</dbReference>
<feature type="domain" description="NAC" evidence="7">
    <location>
        <begin position="10"/>
        <end position="167"/>
    </location>
</feature>
<keyword evidence="4" id="KW-0804">Transcription</keyword>
<dbReference type="SMR" id="A0A8I6YGU3"/>
<dbReference type="SUPFAM" id="SSF101941">
    <property type="entry name" value="NAC domain"/>
    <property type="match status" value="1"/>
</dbReference>
<dbReference type="GO" id="GO:0006355">
    <property type="term" value="P:regulation of DNA-templated transcription"/>
    <property type="evidence" value="ECO:0007669"/>
    <property type="project" value="InterPro"/>
</dbReference>
<dbReference type="EnsemblPlants" id="HORVU.MOREX.r3.6HG0629840.1">
    <property type="protein sequence ID" value="HORVU.MOREX.r3.6HG0629840.1.CDS1"/>
    <property type="gene ID" value="HORVU.MOREX.r3.6HG0629840"/>
</dbReference>
<gene>
    <name evidence="8" type="primary">LOC123402550</name>
</gene>
<evidence type="ECO:0000313" key="9">
    <source>
        <dbReference type="Proteomes" id="UP000011116"/>
    </source>
</evidence>
<feature type="region of interest" description="Disordered" evidence="6">
    <location>
        <begin position="77"/>
        <end position="97"/>
    </location>
</feature>
<dbReference type="GO" id="GO:0003677">
    <property type="term" value="F:DNA binding"/>
    <property type="evidence" value="ECO:0007669"/>
    <property type="project" value="UniProtKB-KW"/>
</dbReference>
<protein>
    <recommendedName>
        <fullName evidence="7">NAC domain-containing protein</fullName>
    </recommendedName>
</protein>
<reference evidence="8" key="3">
    <citation type="submission" date="2022-01" db="UniProtKB">
        <authorList>
            <consortium name="EnsemblPlants"/>
        </authorList>
    </citation>
    <scope>IDENTIFICATION</scope>
    <source>
        <strain evidence="8">subsp. vulgare</strain>
    </source>
</reference>
<keyword evidence="9" id="KW-1185">Reference proteome</keyword>
<reference evidence="8" key="2">
    <citation type="submission" date="2020-10" db="EMBL/GenBank/DDBJ databases">
        <authorList>
            <person name="Scholz U."/>
            <person name="Mascher M."/>
            <person name="Fiebig A."/>
        </authorList>
    </citation>
    <scope>NUCLEOTIDE SEQUENCE [LARGE SCALE GENOMIC DNA]</scope>
    <source>
        <strain evidence="8">cv. Morex</strain>
    </source>
</reference>
<evidence type="ECO:0000256" key="1">
    <source>
        <dbReference type="ARBA" id="ARBA00004123"/>
    </source>
</evidence>
<evidence type="ECO:0000256" key="6">
    <source>
        <dbReference type="SAM" id="MobiDB-lite"/>
    </source>
</evidence>
<evidence type="ECO:0000256" key="5">
    <source>
        <dbReference type="ARBA" id="ARBA00023242"/>
    </source>
</evidence>
<dbReference type="PANTHER" id="PTHR31719:SF116">
    <property type="entry name" value="NAC DOMAIN-CONTAINING PROTEIN"/>
    <property type="match status" value="1"/>
</dbReference>
<evidence type="ECO:0000256" key="4">
    <source>
        <dbReference type="ARBA" id="ARBA00023163"/>
    </source>
</evidence>
<dbReference type="Gramene" id="HORVU.MOREX.r3.6HG0629840.1">
    <property type="protein sequence ID" value="HORVU.MOREX.r3.6HG0629840.1.CDS1"/>
    <property type="gene ID" value="HORVU.MOREX.r3.6HG0629840"/>
</dbReference>
<name>A0A8I6YGU3_HORVV</name>
<keyword evidence="3" id="KW-0238">DNA-binding</keyword>
<dbReference type="GeneID" id="123402550"/>
<organism evidence="8 9">
    <name type="scientific">Hordeum vulgare subsp. vulgare</name>
    <name type="common">Domesticated barley</name>
    <dbReference type="NCBI Taxonomy" id="112509"/>
    <lineage>
        <taxon>Eukaryota</taxon>
        <taxon>Viridiplantae</taxon>
        <taxon>Streptophyta</taxon>
        <taxon>Embryophyta</taxon>
        <taxon>Tracheophyta</taxon>
        <taxon>Spermatophyta</taxon>
        <taxon>Magnoliopsida</taxon>
        <taxon>Liliopsida</taxon>
        <taxon>Poales</taxon>
        <taxon>Poaceae</taxon>
        <taxon>BOP clade</taxon>
        <taxon>Pooideae</taxon>
        <taxon>Triticodae</taxon>
        <taxon>Triticeae</taxon>
        <taxon>Hordeinae</taxon>
        <taxon>Hordeum</taxon>
    </lineage>
</organism>
<dbReference type="Proteomes" id="UP000011116">
    <property type="component" value="Chromosome 6H"/>
</dbReference>
<evidence type="ECO:0000256" key="3">
    <source>
        <dbReference type="ARBA" id="ARBA00023125"/>
    </source>
</evidence>
<accession>A0A8I6YGU3</accession>
<dbReference type="KEGG" id="hvg:123402550"/>